<keyword evidence="7" id="KW-1185">Reference proteome</keyword>
<dbReference type="InterPro" id="IPR003772">
    <property type="entry name" value="YceD"/>
</dbReference>
<dbReference type="Proteomes" id="UP000037600">
    <property type="component" value="Unassembled WGS sequence"/>
</dbReference>
<dbReference type="PANTHER" id="PTHR38099">
    <property type="entry name" value="LARGE RIBOSOMAL RNA SUBUNIT ACCUMULATION PROTEIN YCED"/>
    <property type="match status" value="1"/>
</dbReference>
<proteinExistence type="inferred from homology"/>
<comment type="function">
    <text evidence="1">Plays a role in synthesis, processing and/or stability of 23S rRNA.</text>
</comment>
<keyword evidence="4" id="KW-0690">Ribosome biogenesis</keyword>
<reference evidence="6 7" key="1">
    <citation type="submission" date="2015-04" db="EMBL/GenBank/DDBJ databases">
        <title>Draft Genome Sequence of the Novel Agar-Digesting Marine Bacterium Q1.</title>
        <authorList>
            <person name="Li Y."/>
            <person name="Li D."/>
            <person name="Chen G."/>
            <person name="Du Z."/>
        </authorList>
    </citation>
    <scope>NUCLEOTIDE SEQUENCE [LARGE SCALE GENOMIC DNA]</scope>
    <source>
        <strain evidence="6 7">Q1</strain>
    </source>
</reference>
<evidence type="ECO:0000256" key="3">
    <source>
        <dbReference type="ARBA" id="ARBA00015716"/>
    </source>
</evidence>
<dbReference type="GO" id="GO:0005829">
    <property type="term" value="C:cytosol"/>
    <property type="evidence" value="ECO:0007669"/>
    <property type="project" value="TreeGrafter"/>
</dbReference>
<dbReference type="Pfam" id="PF02620">
    <property type="entry name" value="YceD"/>
    <property type="match status" value="1"/>
</dbReference>
<gene>
    <name evidence="6" type="ORF">XM47_12975</name>
</gene>
<dbReference type="OrthoDB" id="9786771at2"/>
<comment type="similarity">
    <text evidence="2">Belongs to the DUF177 domain family.</text>
</comment>
<dbReference type="STRING" id="1513271.XM47_12975"/>
<evidence type="ECO:0000256" key="2">
    <source>
        <dbReference type="ARBA" id="ARBA00010740"/>
    </source>
</evidence>
<dbReference type="EMBL" id="LAZL01000021">
    <property type="protein sequence ID" value="KMT64767.1"/>
    <property type="molecule type" value="Genomic_DNA"/>
</dbReference>
<evidence type="ECO:0000313" key="7">
    <source>
        <dbReference type="Proteomes" id="UP000037600"/>
    </source>
</evidence>
<evidence type="ECO:0000313" key="6">
    <source>
        <dbReference type="EMBL" id="KMT64767.1"/>
    </source>
</evidence>
<evidence type="ECO:0000256" key="1">
    <source>
        <dbReference type="ARBA" id="ARBA00002868"/>
    </source>
</evidence>
<dbReference type="PANTHER" id="PTHR38099:SF1">
    <property type="entry name" value="LARGE RIBOSOMAL RNA SUBUNIT ACCUMULATION PROTEIN YCED"/>
    <property type="match status" value="1"/>
</dbReference>
<sequence>MQKVKMPIEIDPVKSAQQRSDYHGIYLLENFSRLREVTLTNSGEVVVDLKCTYDEQGLPIMLVTAKTDVEVTCQRCNGSLSCSVNFTVTYTPKTSTLDEDLVPSDYEVAELNEYGCLDFRALVEDELMLALPIVPKHSVDECGVTEDDMSWGELGEEAEAEPANPFDVLKSLKKPK</sequence>
<name>A0A0J8GPR6_9ALTE</name>
<protein>
    <recommendedName>
        <fullName evidence="3">Large ribosomal RNA subunit accumulation protein YceD</fullName>
    </recommendedName>
    <alternativeName>
        <fullName evidence="5">23S rRNA accumulation protein YceD</fullName>
    </alternativeName>
</protein>
<evidence type="ECO:0000256" key="5">
    <source>
        <dbReference type="ARBA" id="ARBA00031841"/>
    </source>
</evidence>
<evidence type="ECO:0000256" key="4">
    <source>
        <dbReference type="ARBA" id="ARBA00022517"/>
    </source>
</evidence>
<dbReference type="RefSeq" id="WP_048693248.1">
    <property type="nucleotide sequence ID" value="NZ_KQ130494.1"/>
</dbReference>
<dbReference type="GO" id="GO:0042254">
    <property type="term" value="P:ribosome biogenesis"/>
    <property type="evidence" value="ECO:0007669"/>
    <property type="project" value="UniProtKB-KW"/>
</dbReference>
<dbReference type="InterPro" id="IPR039255">
    <property type="entry name" value="YceD_bac"/>
</dbReference>
<organism evidence="6 7">
    <name type="scientific">Catenovulum maritimum</name>
    <dbReference type="NCBI Taxonomy" id="1513271"/>
    <lineage>
        <taxon>Bacteria</taxon>
        <taxon>Pseudomonadati</taxon>
        <taxon>Pseudomonadota</taxon>
        <taxon>Gammaproteobacteria</taxon>
        <taxon>Alteromonadales</taxon>
        <taxon>Alteromonadaceae</taxon>
        <taxon>Catenovulum</taxon>
    </lineage>
</organism>
<dbReference type="AlphaFoldDB" id="A0A0J8GPR6"/>
<accession>A0A0J8GPR6</accession>
<comment type="caution">
    <text evidence="6">The sequence shown here is derived from an EMBL/GenBank/DDBJ whole genome shotgun (WGS) entry which is preliminary data.</text>
</comment>